<dbReference type="AlphaFoldDB" id="A0A0M2NIY9"/>
<accession>A0A0M2NIY9</accession>
<dbReference type="RefSeq" id="WP_046444253.1">
    <property type="nucleotide sequence ID" value="NZ_LAYJ01000112.1"/>
</dbReference>
<name>A0A0M2NIY9_9FIRM</name>
<evidence type="ECO:0000313" key="1">
    <source>
        <dbReference type="EMBL" id="KKI50407.1"/>
    </source>
</evidence>
<protein>
    <submittedName>
        <fullName evidence="1">Uncharacterized protein</fullName>
    </submittedName>
</protein>
<keyword evidence="2" id="KW-1185">Reference proteome</keyword>
<organism evidence="1 2">
    <name type="scientific">Christensenella hongkongensis</name>
    <dbReference type="NCBI Taxonomy" id="270498"/>
    <lineage>
        <taxon>Bacteria</taxon>
        <taxon>Bacillati</taxon>
        <taxon>Bacillota</taxon>
        <taxon>Clostridia</taxon>
        <taxon>Christensenellales</taxon>
        <taxon>Christensenellaceae</taxon>
        <taxon>Christensenella</taxon>
    </lineage>
</organism>
<proteinExistence type="predicted"/>
<dbReference type="OrthoDB" id="9757640at2"/>
<gene>
    <name evidence="1" type="ORF">CHK_2470</name>
</gene>
<dbReference type="EMBL" id="LAYJ01000112">
    <property type="protein sequence ID" value="KKI50407.1"/>
    <property type="molecule type" value="Genomic_DNA"/>
</dbReference>
<sequence>MIGVPALSFLYSYMDENIGHYRRYDRKVLKRMGEELNLDCVMDRYFNFWGIPVFYVKGRSKNKQGEDSSFTEMVDDNSSKLINKATSILRPIEKLIHPPIGVSEIIVFKKR</sequence>
<dbReference type="STRING" id="270498.CHK_2470"/>
<evidence type="ECO:0000313" key="2">
    <source>
        <dbReference type="Proteomes" id="UP000034076"/>
    </source>
</evidence>
<reference evidence="1 2" key="1">
    <citation type="submission" date="2015-04" db="EMBL/GenBank/DDBJ databases">
        <title>Draft genome sequence of bacteremic isolate Catabacter hongkongensis type strain HKU16T.</title>
        <authorList>
            <person name="Lau S.K."/>
            <person name="Teng J.L."/>
            <person name="Huang Y."/>
            <person name="Curreem S.O."/>
            <person name="Tsui S.K."/>
            <person name="Woo P.C."/>
        </authorList>
    </citation>
    <scope>NUCLEOTIDE SEQUENCE [LARGE SCALE GENOMIC DNA]</scope>
    <source>
        <strain evidence="1 2">HKU16</strain>
    </source>
</reference>
<comment type="caution">
    <text evidence="1">The sequence shown here is derived from an EMBL/GenBank/DDBJ whole genome shotgun (WGS) entry which is preliminary data.</text>
</comment>
<dbReference type="Proteomes" id="UP000034076">
    <property type="component" value="Unassembled WGS sequence"/>
</dbReference>